<keyword evidence="3" id="KW-1185">Reference proteome</keyword>
<reference evidence="2 3" key="1">
    <citation type="submission" date="2019-11" db="EMBL/GenBank/DDBJ databases">
        <title>Metabolism of dissolved organic matter in forest soils.</title>
        <authorList>
            <person name="Cyle K.T."/>
            <person name="Wilhelm R.C."/>
            <person name="Martinez C.E."/>
        </authorList>
    </citation>
    <scope>NUCLEOTIDE SEQUENCE [LARGE SCALE GENOMIC DNA]</scope>
    <source>
        <strain evidence="2 3">5N</strain>
    </source>
</reference>
<name>A0A972SSA9_9BURK</name>
<sequence>MTDTPLPSSDTAADSTTEGASEIHETPLEHLEEHLEEVQPEIQHEARLWRDDGWTARVIKNEDDEGWAVEMIKDGEAEPALVGPWTMGRNKKDPKPLDTSAFNTLVKTASEVLRRHEQQLRAQLHKEVRVASADGNDELDITLDIVPDEDEPYALLTALDTFGEQLAQVQVAPNFKLSKASATAWVENEFRRPG</sequence>
<evidence type="ECO:0000256" key="1">
    <source>
        <dbReference type="SAM" id="MobiDB-lite"/>
    </source>
</evidence>
<feature type="region of interest" description="Disordered" evidence="1">
    <location>
        <begin position="80"/>
        <end position="99"/>
    </location>
</feature>
<dbReference type="RefSeq" id="WP_172177535.1">
    <property type="nucleotide sequence ID" value="NZ_WOEZ01000279.1"/>
</dbReference>
<protein>
    <submittedName>
        <fullName evidence="2">Uncharacterized protein</fullName>
    </submittedName>
</protein>
<dbReference type="AlphaFoldDB" id="A0A972SSA9"/>
<feature type="region of interest" description="Disordered" evidence="1">
    <location>
        <begin position="1"/>
        <end position="30"/>
    </location>
</feature>
<accession>A0A972SSA9</accession>
<proteinExistence type="predicted"/>
<evidence type="ECO:0000313" key="2">
    <source>
        <dbReference type="EMBL" id="NPT61695.1"/>
    </source>
</evidence>
<comment type="caution">
    <text evidence="2">The sequence shown here is derived from an EMBL/GenBank/DDBJ whole genome shotgun (WGS) entry which is preliminary data.</text>
</comment>
<gene>
    <name evidence="2" type="ORF">GNZ13_46030</name>
</gene>
<evidence type="ECO:0000313" key="3">
    <source>
        <dbReference type="Proteomes" id="UP000655523"/>
    </source>
</evidence>
<dbReference type="EMBL" id="WOEZ01000279">
    <property type="protein sequence ID" value="NPT61695.1"/>
    <property type="molecule type" value="Genomic_DNA"/>
</dbReference>
<dbReference type="Proteomes" id="UP000655523">
    <property type="component" value="Unassembled WGS sequence"/>
</dbReference>
<feature type="compositionally biased region" description="Polar residues" evidence="1">
    <location>
        <begin position="1"/>
        <end position="19"/>
    </location>
</feature>
<feature type="compositionally biased region" description="Basic and acidic residues" evidence="1">
    <location>
        <begin position="21"/>
        <end position="30"/>
    </location>
</feature>
<organism evidence="2 3">
    <name type="scientific">Paraburkholderia elongata</name>
    <dbReference type="NCBI Taxonomy" id="2675747"/>
    <lineage>
        <taxon>Bacteria</taxon>
        <taxon>Pseudomonadati</taxon>
        <taxon>Pseudomonadota</taxon>
        <taxon>Betaproteobacteria</taxon>
        <taxon>Burkholderiales</taxon>
        <taxon>Burkholderiaceae</taxon>
        <taxon>Paraburkholderia</taxon>
    </lineage>
</organism>